<evidence type="ECO:0000313" key="2">
    <source>
        <dbReference type="Proteomes" id="UP001162164"/>
    </source>
</evidence>
<accession>A0ABQ9JBK1</accession>
<keyword evidence="2" id="KW-1185">Reference proteome</keyword>
<protein>
    <submittedName>
        <fullName evidence="1">Uncharacterized protein</fullName>
    </submittedName>
</protein>
<name>A0ABQ9JBK1_9CUCU</name>
<sequence>MIETSNLAHYPRFDKTKLFHHRPTGLFDKGLTKARIHYRNDSAHLAADFDRIQQTVRKFLLSIQISG</sequence>
<evidence type="ECO:0000313" key="1">
    <source>
        <dbReference type="EMBL" id="KAJ8974812.1"/>
    </source>
</evidence>
<dbReference type="Proteomes" id="UP001162164">
    <property type="component" value="Unassembled WGS sequence"/>
</dbReference>
<gene>
    <name evidence="1" type="ORF">NQ317_000413</name>
</gene>
<reference evidence="1" key="1">
    <citation type="journal article" date="2023" name="Insect Mol. Biol.">
        <title>Genome sequencing provides insights into the evolution of gene families encoding plant cell wall-degrading enzymes in longhorned beetles.</title>
        <authorList>
            <person name="Shin N.R."/>
            <person name="Okamura Y."/>
            <person name="Kirsch R."/>
            <person name="Pauchet Y."/>
        </authorList>
    </citation>
    <scope>NUCLEOTIDE SEQUENCE</scope>
    <source>
        <strain evidence="1">MMC_N1</strain>
    </source>
</reference>
<dbReference type="EMBL" id="JAPWTJ010000929">
    <property type="protein sequence ID" value="KAJ8974812.1"/>
    <property type="molecule type" value="Genomic_DNA"/>
</dbReference>
<organism evidence="1 2">
    <name type="scientific">Molorchus minor</name>
    <dbReference type="NCBI Taxonomy" id="1323400"/>
    <lineage>
        <taxon>Eukaryota</taxon>
        <taxon>Metazoa</taxon>
        <taxon>Ecdysozoa</taxon>
        <taxon>Arthropoda</taxon>
        <taxon>Hexapoda</taxon>
        <taxon>Insecta</taxon>
        <taxon>Pterygota</taxon>
        <taxon>Neoptera</taxon>
        <taxon>Endopterygota</taxon>
        <taxon>Coleoptera</taxon>
        <taxon>Polyphaga</taxon>
        <taxon>Cucujiformia</taxon>
        <taxon>Chrysomeloidea</taxon>
        <taxon>Cerambycidae</taxon>
        <taxon>Lamiinae</taxon>
        <taxon>Monochamini</taxon>
        <taxon>Molorchus</taxon>
    </lineage>
</organism>
<comment type="caution">
    <text evidence="1">The sequence shown here is derived from an EMBL/GenBank/DDBJ whole genome shotgun (WGS) entry which is preliminary data.</text>
</comment>
<proteinExistence type="predicted"/>